<sequence>MEACGMSEGERRCYEEECVRVGCAIPTLTSHAGERGWAHLSAGWRLPLGVIALVIVEKVRKGKVKYRPVSDYSRPVDVGVNARIELEHDEFTTVKEAYGMMRPGYGMVKVDMEAAYRSVGIANMFWPHQCFELDGVKMDGCTSAIRESRAPGDLHERAEEAMMLVVEFVTFLGFKVNSAKCEGPSQVLEFLGVLLDTSGEVCTTSIDKERIAVVVKQAGALKA</sequence>
<proteinExistence type="predicted"/>
<protein>
    <submittedName>
        <fullName evidence="1">Uncharacterized protein</fullName>
    </submittedName>
</protein>
<gene>
    <name evidence="1" type="ORF">CYMTET_46760</name>
</gene>
<evidence type="ECO:0000313" key="1">
    <source>
        <dbReference type="EMBL" id="KAK3243605.1"/>
    </source>
</evidence>
<dbReference type="PANTHER" id="PTHR33050">
    <property type="entry name" value="REVERSE TRANSCRIPTASE DOMAIN-CONTAINING PROTEIN"/>
    <property type="match status" value="1"/>
</dbReference>
<comment type="caution">
    <text evidence="1">The sequence shown here is derived from an EMBL/GenBank/DDBJ whole genome shotgun (WGS) entry which is preliminary data.</text>
</comment>
<name>A0AAE0BXH3_9CHLO</name>
<dbReference type="Proteomes" id="UP001190700">
    <property type="component" value="Unassembled WGS sequence"/>
</dbReference>
<dbReference type="InterPro" id="IPR052055">
    <property type="entry name" value="Hepadnavirus_pol/RT"/>
</dbReference>
<reference evidence="1 2" key="1">
    <citation type="journal article" date="2015" name="Genome Biol. Evol.">
        <title>Comparative Genomics of a Bacterivorous Green Alga Reveals Evolutionary Causalities and Consequences of Phago-Mixotrophic Mode of Nutrition.</title>
        <authorList>
            <person name="Burns J.A."/>
            <person name="Paasch A."/>
            <person name="Narechania A."/>
            <person name="Kim E."/>
        </authorList>
    </citation>
    <scope>NUCLEOTIDE SEQUENCE [LARGE SCALE GENOMIC DNA]</scope>
    <source>
        <strain evidence="1 2">PLY_AMNH</strain>
    </source>
</reference>
<accession>A0AAE0BXH3</accession>
<evidence type="ECO:0000313" key="2">
    <source>
        <dbReference type="Proteomes" id="UP001190700"/>
    </source>
</evidence>
<organism evidence="1 2">
    <name type="scientific">Cymbomonas tetramitiformis</name>
    <dbReference type="NCBI Taxonomy" id="36881"/>
    <lineage>
        <taxon>Eukaryota</taxon>
        <taxon>Viridiplantae</taxon>
        <taxon>Chlorophyta</taxon>
        <taxon>Pyramimonadophyceae</taxon>
        <taxon>Pyramimonadales</taxon>
        <taxon>Pyramimonadaceae</taxon>
        <taxon>Cymbomonas</taxon>
    </lineage>
</organism>
<keyword evidence="2" id="KW-1185">Reference proteome</keyword>
<dbReference type="PANTHER" id="PTHR33050:SF7">
    <property type="entry name" value="RIBONUCLEASE H"/>
    <property type="match status" value="1"/>
</dbReference>
<dbReference type="EMBL" id="LGRX02032755">
    <property type="protein sequence ID" value="KAK3243605.1"/>
    <property type="molecule type" value="Genomic_DNA"/>
</dbReference>
<dbReference type="AlphaFoldDB" id="A0AAE0BXH3"/>
<dbReference type="SUPFAM" id="SSF56672">
    <property type="entry name" value="DNA/RNA polymerases"/>
    <property type="match status" value="1"/>
</dbReference>
<dbReference type="InterPro" id="IPR043502">
    <property type="entry name" value="DNA/RNA_pol_sf"/>
</dbReference>